<evidence type="ECO:0000313" key="2">
    <source>
        <dbReference type="EMBL" id="KAF3548630.1"/>
    </source>
</evidence>
<comment type="caution">
    <text evidence="2">The sequence shown here is derived from an EMBL/GenBank/DDBJ whole genome shotgun (WGS) entry which is preliminary data.</text>
</comment>
<protein>
    <recommendedName>
        <fullName evidence="4">Protein-serine/threonine phosphatase</fullName>
    </recommendedName>
</protein>
<gene>
    <name evidence="2" type="ORF">DY000_02007470</name>
</gene>
<keyword evidence="3" id="KW-1185">Reference proteome</keyword>
<evidence type="ECO:0000313" key="3">
    <source>
        <dbReference type="Proteomes" id="UP000266723"/>
    </source>
</evidence>
<organism evidence="2 3">
    <name type="scientific">Brassica cretica</name>
    <name type="common">Mustard</name>
    <dbReference type="NCBI Taxonomy" id="69181"/>
    <lineage>
        <taxon>Eukaryota</taxon>
        <taxon>Viridiplantae</taxon>
        <taxon>Streptophyta</taxon>
        <taxon>Embryophyta</taxon>
        <taxon>Tracheophyta</taxon>
        <taxon>Spermatophyta</taxon>
        <taxon>Magnoliopsida</taxon>
        <taxon>eudicotyledons</taxon>
        <taxon>Gunneridae</taxon>
        <taxon>Pentapetalae</taxon>
        <taxon>rosids</taxon>
        <taxon>malvids</taxon>
        <taxon>Brassicales</taxon>
        <taxon>Brassicaceae</taxon>
        <taxon>Brassiceae</taxon>
        <taxon>Brassica</taxon>
    </lineage>
</organism>
<dbReference type="EMBL" id="QGKV02000832">
    <property type="protein sequence ID" value="KAF3548630.1"/>
    <property type="molecule type" value="Genomic_DNA"/>
</dbReference>
<feature type="region of interest" description="Disordered" evidence="1">
    <location>
        <begin position="104"/>
        <end position="123"/>
    </location>
</feature>
<sequence>METKNETSDVSRAEEMKNQANEAFKGESFMEFWISRLSLCSNISGQILTSLVMSPPKHLVRLLNACCRVSTLLLLQIVWEDFMSEDVTFCGVFDGHGPFDDFGDSNDDDVDDTETESHGTFFW</sequence>
<proteinExistence type="predicted"/>
<evidence type="ECO:0000256" key="1">
    <source>
        <dbReference type="SAM" id="MobiDB-lite"/>
    </source>
</evidence>
<reference evidence="2 3" key="1">
    <citation type="journal article" date="2020" name="BMC Genomics">
        <title>Intraspecific diversification of the crop wild relative Brassica cretica Lam. using demographic model selection.</title>
        <authorList>
            <person name="Kioukis A."/>
            <person name="Michalopoulou V.A."/>
            <person name="Briers L."/>
            <person name="Pirintsos S."/>
            <person name="Studholme D.J."/>
            <person name="Pavlidis P."/>
            <person name="Sarris P.F."/>
        </authorList>
    </citation>
    <scope>NUCLEOTIDE SEQUENCE [LARGE SCALE GENOMIC DNA]</scope>
    <source>
        <strain evidence="3">cv. PFS-1207/04</strain>
    </source>
</reference>
<feature type="compositionally biased region" description="Acidic residues" evidence="1">
    <location>
        <begin position="104"/>
        <end position="114"/>
    </location>
</feature>
<dbReference type="Proteomes" id="UP000266723">
    <property type="component" value="Unassembled WGS sequence"/>
</dbReference>
<name>A0ABQ7C9I1_BRACR</name>
<accession>A0ABQ7C9I1</accession>
<evidence type="ECO:0008006" key="4">
    <source>
        <dbReference type="Google" id="ProtNLM"/>
    </source>
</evidence>